<keyword evidence="3" id="KW-1185">Reference proteome</keyword>
<evidence type="ECO:0000313" key="3">
    <source>
        <dbReference type="Proteomes" id="UP000678393"/>
    </source>
</evidence>
<feature type="region of interest" description="Disordered" evidence="1">
    <location>
        <begin position="12"/>
        <end position="60"/>
    </location>
</feature>
<feature type="compositionally biased region" description="Polar residues" evidence="1">
    <location>
        <begin position="339"/>
        <end position="355"/>
    </location>
</feature>
<feature type="compositionally biased region" description="Polar residues" evidence="1">
    <location>
        <begin position="183"/>
        <end position="192"/>
    </location>
</feature>
<feature type="region of interest" description="Disordered" evidence="1">
    <location>
        <begin position="339"/>
        <end position="360"/>
    </location>
</feature>
<reference evidence="2" key="1">
    <citation type="submission" date="2021-04" db="EMBL/GenBank/DDBJ databases">
        <authorList>
            <consortium name="Molecular Ecology Group"/>
        </authorList>
    </citation>
    <scope>NUCLEOTIDE SEQUENCE</scope>
</reference>
<feature type="compositionally biased region" description="Basic and acidic residues" evidence="1">
    <location>
        <begin position="233"/>
        <end position="248"/>
    </location>
</feature>
<dbReference type="Proteomes" id="UP000678393">
    <property type="component" value="Unassembled WGS sequence"/>
</dbReference>
<feature type="non-terminal residue" evidence="2">
    <location>
        <position position="462"/>
    </location>
</feature>
<dbReference type="AlphaFoldDB" id="A0A8S3YMR7"/>
<accession>A0A8S3YMR7</accession>
<feature type="region of interest" description="Disordered" evidence="1">
    <location>
        <begin position="112"/>
        <end position="292"/>
    </location>
</feature>
<protein>
    <submittedName>
        <fullName evidence="2">Uncharacterized protein</fullName>
    </submittedName>
</protein>
<evidence type="ECO:0000256" key="1">
    <source>
        <dbReference type="SAM" id="MobiDB-lite"/>
    </source>
</evidence>
<organism evidence="2 3">
    <name type="scientific">Candidula unifasciata</name>
    <dbReference type="NCBI Taxonomy" id="100452"/>
    <lineage>
        <taxon>Eukaryota</taxon>
        <taxon>Metazoa</taxon>
        <taxon>Spiralia</taxon>
        <taxon>Lophotrochozoa</taxon>
        <taxon>Mollusca</taxon>
        <taxon>Gastropoda</taxon>
        <taxon>Heterobranchia</taxon>
        <taxon>Euthyneura</taxon>
        <taxon>Panpulmonata</taxon>
        <taxon>Eupulmonata</taxon>
        <taxon>Stylommatophora</taxon>
        <taxon>Helicina</taxon>
        <taxon>Helicoidea</taxon>
        <taxon>Geomitridae</taxon>
        <taxon>Candidula</taxon>
    </lineage>
</organism>
<feature type="compositionally biased region" description="Polar residues" evidence="1">
    <location>
        <begin position="258"/>
        <end position="279"/>
    </location>
</feature>
<feature type="compositionally biased region" description="Polar residues" evidence="1">
    <location>
        <begin position="112"/>
        <end position="142"/>
    </location>
</feature>
<feature type="compositionally biased region" description="Basic and acidic residues" evidence="1">
    <location>
        <begin position="164"/>
        <end position="181"/>
    </location>
</feature>
<gene>
    <name evidence="2" type="ORF">CUNI_LOCUS3771</name>
</gene>
<comment type="caution">
    <text evidence="2">The sequence shown here is derived from an EMBL/GenBank/DDBJ whole genome shotgun (WGS) entry which is preliminary data.</text>
</comment>
<evidence type="ECO:0000313" key="2">
    <source>
        <dbReference type="EMBL" id="CAG5118213.1"/>
    </source>
</evidence>
<proteinExistence type="predicted"/>
<dbReference type="OrthoDB" id="423313at2759"/>
<sequence>MFRNFVKPAAYEKISVRDSNGESEDSIPDLSPKSGQVTVGGRQPQAFTAEGKTPIPSTTKDMKISQMSFQNSSHNKSMHTTSIYVNGTVSTAKSSASFKTPYSDNFQQQYGNEQQEVTHYQRSTTRNNIQRQSEGQKRQSGNFDERVRLSNGITNMQIRPSHGVLDERQQPSCGHENERQRRANFSNDVQRQQSKDPNYEPSRLSKGLPDGQKPPHNGYNDEAKRLNSGQNDAQKRMSSDLDSFDKQTRQVCGDNDDYSQAYSSQREGNNRLSSSSFAQKNRPYSGASDENQLYAGFNNDQIRLYNGLGEQKGLYKDIQNRASCGSVSWDLSQRNYEQSNSFPVRGNQQPPTRMTSGEEKRLTPVSAIPVEADHSTKEPSLLANEAGKAQDLHRRGLYYQSQYNVVPPPPPLFESAFAGLRDIRNPSSFHEKQIVSVKGTVRGFKNRVRAGIATFWAQSEDK</sequence>
<name>A0A8S3YMR7_9EUPU</name>
<dbReference type="EMBL" id="CAJHNH020000513">
    <property type="protein sequence ID" value="CAG5118213.1"/>
    <property type="molecule type" value="Genomic_DNA"/>
</dbReference>